<dbReference type="AlphaFoldDB" id="A0A4P6F377"/>
<protein>
    <submittedName>
        <fullName evidence="2">Uncharacterized protein</fullName>
    </submittedName>
</protein>
<dbReference type="KEGG" id="xya:ET471_07965"/>
<sequence length="96" mass="10441">MSDRIVSLLRTYVPKAWGLVVGALLAWLGIHAPWAVHVLDSLGIDLTSPAAVLVVVAGSESAWYAIWRALEPRLPDWMTRIVLGSAKPPIYTPPEA</sequence>
<feature type="transmembrane region" description="Helical" evidence="1">
    <location>
        <begin position="12"/>
        <end position="30"/>
    </location>
</feature>
<evidence type="ECO:0000313" key="3">
    <source>
        <dbReference type="Proteomes" id="UP000292118"/>
    </source>
</evidence>
<proteinExistence type="predicted"/>
<dbReference type="EMBL" id="CP035493">
    <property type="protein sequence ID" value="QAY69974.1"/>
    <property type="molecule type" value="Genomic_DNA"/>
</dbReference>
<dbReference type="Proteomes" id="UP000292118">
    <property type="component" value="Chromosome"/>
</dbReference>
<reference evidence="2 3" key="1">
    <citation type="submission" date="2019-01" db="EMBL/GenBank/DDBJ databases">
        <title>Genome sequencing of strain FW10M-9.</title>
        <authorList>
            <person name="Heo J."/>
            <person name="Kim S.-J."/>
            <person name="Kim J.-S."/>
            <person name="Hong S.-B."/>
            <person name="Kwon S.-W."/>
        </authorList>
    </citation>
    <scope>NUCLEOTIDE SEQUENCE [LARGE SCALE GENOMIC DNA]</scope>
    <source>
        <strain evidence="2 3">FW10M-9</strain>
    </source>
</reference>
<gene>
    <name evidence="2" type="ORF">ET471_07965</name>
</gene>
<dbReference type="OrthoDB" id="5150008at2"/>
<evidence type="ECO:0000313" key="2">
    <source>
        <dbReference type="EMBL" id="QAY69974.1"/>
    </source>
</evidence>
<keyword evidence="1" id="KW-0472">Membrane</keyword>
<keyword evidence="1" id="KW-0812">Transmembrane</keyword>
<accession>A0A4P6F377</accession>
<keyword evidence="1" id="KW-1133">Transmembrane helix</keyword>
<evidence type="ECO:0000256" key="1">
    <source>
        <dbReference type="SAM" id="Phobius"/>
    </source>
</evidence>
<organism evidence="2 3">
    <name type="scientific">Xylanimonas protaetiae</name>
    <dbReference type="NCBI Taxonomy" id="2509457"/>
    <lineage>
        <taxon>Bacteria</taxon>
        <taxon>Bacillati</taxon>
        <taxon>Actinomycetota</taxon>
        <taxon>Actinomycetes</taxon>
        <taxon>Micrococcales</taxon>
        <taxon>Promicromonosporaceae</taxon>
        <taxon>Xylanimonas</taxon>
    </lineage>
</organism>
<feature type="transmembrane region" description="Helical" evidence="1">
    <location>
        <begin position="50"/>
        <end position="70"/>
    </location>
</feature>
<name>A0A4P6F377_9MICO</name>
<dbReference type="RefSeq" id="WP_129187487.1">
    <property type="nucleotide sequence ID" value="NZ_CP035493.1"/>
</dbReference>
<keyword evidence="3" id="KW-1185">Reference proteome</keyword>